<comment type="caution">
    <text evidence="3">The sequence shown here is derived from an EMBL/GenBank/DDBJ whole genome shotgun (WGS) entry which is preliminary data.</text>
</comment>
<reference evidence="3 4" key="1">
    <citation type="submission" date="2024-06" db="EMBL/GenBank/DDBJ databases">
        <title>Genomic Encyclopedia of Type Strains, Phase IV (KMG-IV): sequencing the most valuable type-strain genomes for metagenomic binning, comparative biology and taxonomic classification.</title>
        <authorList>
            <person name="Goeker M."/>
        </authorList>
    </citation>
    <scope>NUCLEOTIDE SEQUENCE [LARGE SCALE GENOMIC DNA]</scope>
    <source>
        <strain evidence="3 4">DSM 29780</strain>
    </source>
</reference>
<sequence>MRPDHVRYTCLQGAPVLVTGGASGIGASLVAGFAEQGARTAFIDIDAEAGAALVESLGNVTHPPHFIQADLSRVADAQTAVRKAADLLGGLKVLVNNAARDDRHDPATITEAEWDSSQAVNLKPLMFVTQAALPYFEKFAGASVVNFSSIAYLLNMGDLPAYGAAKAGIIGLTKTLAGRLGPSGVRVNAVLPGMIVTERQKKLWLTEGGVASFVAERQCLKRPLEAADLVGPCLFLASSQSAAMTAQSIIVDGGVF</sequence>
<dbReference type="InterPro" id="IPR020904">
    <property type="entry name" value="Sc_DH/Rdtase_CS"/>
</dbReference>
<dbReference type="EMBL" id="JBEPMB010000006">
    <property type="protein sequence ID" value="MET3615222.1"/>
    <property type="molecule type" value="Genomic_DNA"/>
</dbReference>
<dbReference type="PANTHER" id="PTHR43639:SF1">
    <property type="entry name" value="SHORT-CHAIN DEHYDROGENASE_REDUCTASE FAMILY PROTEIN"/>
    <property type="match status" value="1"/>
</dbReference>
<dbReference type="CDD" id="cd05233">
    <property type="entry name" value="SDR_c"/>
    <property type="match status" value="1"/>
</dbReference>
<organism evidence="3 4">
    <name type="scientific">Rhizobium aquaticum</name>
    <dbReference type="NCBI Taxonomy" id="1549636"/>
    <lineage>
        <taxon>Bacteria</taxon>
        <taxon>Pseudomonadati</taxon>
        <taxon>Pseudomonadota</taxon>
        <taxon>Alphaproteobacteria</taxon>
        <taxon>Hyphomicrobiales</taxon>
        <taxon>Rhizobiaceae</taxon>
        <taxon>Rhizobium/Agrobacterium group</taxon>
        <taxon>Rhizobium</taxon>
    </lineage>
</organism>
<name>A0ABV2J384_9HYPH</name>
<dbReference type="SUPFAM" id="SSF51735">
    <property type="entry name" value="NAD(P)-binding Rossmann-fold domains"/>
    <property type="match status" value="1"/>
</dbReference>
<gene>
    <name evidence="3" type="ORF">ABID16_003565</name>
</gene>
<evidence type="ECO:0000256" key="2">
    <source>
        <dbReference type="ARBA" id="ARBA00023002"/>
    </source>
</evidence>
<proteinExistence type="inferred from homology"/>
<comment type="similarity">
    <text evidence="1">Belongs to the short-chain dehydrogenases/reductases (SDR) family.</text>
</comment>
<keyword evidence="2" id="KW-0560">Oxidoreductase</keyword>
<dbReference type="Proteomes" id="UP001549047">
    <property type="component" value="Unassembled WGS sequence"/>
</dbReference>
<dbReference type="InterPro" id="IPR002347">
    <property type="entry name" value="SDR_fam"/>
</dbReference>
<protein>
    <submittedName>
        <fullName evidence="3">NAD(P)-dependent dehydrogenase (Short-subunit alcohol dehydrogenase family)</fullName>
    </submittedName>
</protein>
<dbReference type="InterPro" id="IPR036291">
    <property type="entry name" value="NAD(P)-bd_dom_sf"/>
</dbReference>
<dbReference type="PRINTS" id="PR00080">
    <property type="entry name" value="SDRFAMILY"/>
</dbReference>
<evidence type="ECO:0000313" key="4">
    <source>
        <dbReference type="Proteomes" id="UP001549047"/>
    </source>
</evidence>
<dbReference type="Pfam" id="PF13561">
    <property type="entry name" value="adh_short_C2"/>
    <property type="match status" value="1"/>
</dbReference>
<evidence type="ECO:0000256" key="1">
    <source>
        <dbReference type="ARBA" id="ARBA00006484"/>
    </source>
</evidence>
<dbReference type="Gene3D" id="3.40.50.720">
    <property type="entry name" value="NAD(P)-binding Rossmann-like Domain"/>
    <property type="match status" value="1"/>
</dbReference>
<evidence type="ECO:0000313" key="3">
    <source>
        <dbReference type="EMBL" id="MET3615222.1"/>
    </source>
</evidence>
<dbReference type="RefSeq" id="WP_354557701.1">
    <property type="nucleotide sequence ID" value="NZ_JBEPMB010000006.1"/>
</dbReference>
<keyword evidence="4" id="KW-1185">Reference proteome</keyword>
<dbReference type="PROSITE" id="PS00061">
    <property type="entry name" value="ADH_SHORT"/>
    <property type="match status" value="1"/>
</dbReference>
<dbReference type="PRINTS" id="PR00081">
    <property type="entry name" value="GDHRDH"/>
</dbReference>
<dbReference type="PANTHER" id="PTHR43639">
    <property type="entry name" value="OXIDOREDUCTASE, SHORT-CHAIN DEHYDROGENASE/REDUCTASE FAMILY (AFU_ORTHOLOGUE AFUA_5G02870)"/>
    <property type="match status" value="1"/>
</dbReference>
<accession>A0ABV2J384</accession>